<protein>
    <submittedName>
        <fullName evidence="1">Uncharacterized protein</fullName>
    </submittedName>
</protein>
<dbReference type="EMBL" id="HBGA01144268">
    <property type="protein sequence ID" value="CAD9041643.1"/>
    <property type="molecule type" value="Transcribed_RNA"/>
</dbReference>
<gene>
    <name evidence="1" type="ORF">EGYM00392_LOCUS52818</name>
</gene>
<sequence length="182" mass="20953">MLSLACHQLRCQPRFARLLVPAFKHVLGPAPPKGWKPKNNHLQKESDGSLILAAEKDGRERFAPVPHMVDDTISQIQAIQDWYQMQQFLDENISKLKLVHAGALWNRSRAITQLCKARESAIDQHAKSLVLLTVYLYFGGRKKVKEMARKLAPREIYNRPNTLSARAQRRLTLEAGRHHYKR</sequence>
<accession>A0A7S1JEZ1</accession>
<organism evidence="1">
    <name type="scientific">Eutreptiella gymnastica</name>
    <dbReference type="NCBI Taxonomy" id="73025"/>
    <lineage>
        <taxon>Eukaryota</taxon>
        <taxon>Discoba</taxon>
        <taxon>Euglenozoa</taxon>
        <taxon>Euglenida</taxon>
        <taxon>Spirocuta</taxon>
        <taxon>Euglenophyceae</taxon>
        <taxon>Eutreptiales</taxon>
        <taxon>Eutreptiaceae</taxon>
        <taxon>Eutreptiella</taxon>
    </lineage>
</organism>
<reference evidence="1" key="1">
    <citation type="submission" date="2021-01" db="EMBL/GenBank/DDBJ databases">
        <authorList>
            <person name="Corre E."/>
            <person name="Pelletier E."/>
            <person name="Niang G."/>
            <person name="Scheremetjew M."/>
            <person name="Finn R."/>
            <person name="Kale V."/>
            <person name="Holt S."/>
            <person name="Cochrane G."/>
            <person name="Meng A."/>
            <person name="Brown T."/>
            <person name="Cohen L."/>
        </authorList>
    </citation>
    <scope>NUCLEOTIDE SEQUENCE</scope>
    <source>
        <strain evidence="1">NIES-381</strain>
    </source>
</reference>
<dbReference type="AlphaFoldDB" id="A0A7S1JEZ1"/>
<evidence type="ECO:0000313" key="1">
    <source>
        <dbReference type="EMBL" id="CAD9041643.1"/>
    </source>
</evidence>
<name>A0A7S1JEZ1_9EUGL</name>
<proteinExistence type="predicted"/>